<proteinExistence type="predicted"/>
<name>A0ABU8BV05_9RHOB</name>
<dbReference type="Proteomes" id="UP001431963">
    <property type="component" value="Unassembled WGS sequence"/>
</dbReference>
<sequence length="59" mass="6263">MQTLESLSAADVARLVQDLGTPVAAPLAMPKQVLEAELGLSPRGLLARLVLLMAPRQEL</sequence>
<accession>A0ABU8BV05</accession>
<comment type="caution">
    <text evidence="1">The sequence shown here is derived from an EMBL/GenBank/DDBJ whole genome shotgun (WGS) entry which is preliminary data.</text>
</comment>
<protein>
    <submittedName>
        <fullName evidence="1">Uncharacterized protein</fullName>
    </submittedName>
</protein>
<dbReference type="RefSeq" id="WP_335422576.1">
    <property type="nucleotide sequence ID" value="NZ_JBALHR010000005.1"/>
</dbReference>
<reference evidence="1" key="1">
    <citation type="submission" date="2024-02" db="EMBL/GenBank/DDBJ databases">
        <title>Genome sequences of strain Gemmobacter sp. JM10B15.</title>
        <authorList>
            <person name="Zhang M."/>
        </authorList>
    </citation>
    <scope>NUCLEOTIDE SEQUENCE</scope>
    <source>
        <strain evidence="1">JM10B15</strain>
    </source>
</reference>
<organism evidence="1 2">
    <name type="scientific">Gemmobacter denitrificans</name>
    <dbReference type="NCBI Taxonomy" id="3123040"/>
    <lineage>
        <taxon>Bacteria</taxon>
        <taxon>Pseudomonadati</taxon>
        <taxon>Pseudomonadota</taxon>
        <taxon>Alphaproteobacteria</taxon>
        <taxon>Rhodobacterales</taxon>
        <taxon>Paracoccaceae</taxon>
        <taxon>Gemmobacter</taxon>
    </lineage>
</organism>
<gene>
    <name evidence="1" type="ORF">V6590_10250</name>
</gene>
<dbReference type="EMBL" id="JBALHR010000005">
    <property type="protein sequence ID" value="MEH7828531.1"/>
    <property type="molecule type" value="Genomic_DNA"/>
</dbReference>
<keyword evidence="2" id="KW-1185">Reference proteome</keyword>
<evidence type="ECO:0000313" key="2">
    <source>
        <dbReference type="Proteomes" id="UP001431963"/>
    </source>
</evidence>
<evidence type="ECO:0000313" key="1">
    <source>
        <dbReference type="EMBL" id="MEH7828531.1"/>
    </source>
</evidence>